<keyword evidence="5 6" id="KW-0472">Membrane</keyword>
<sequence>MTGLRRSLPAWVEILVLPAINIALAFLTVGVIVMIVGVDPLQALKLLVLGAVGSPESIGYTLYYATNFVFTGLAVAVAFHGGLFNIGGEGQAYLGGLGCGVAILALDQYLPIWLMVPIAIAAAALFGAAWAAVPAWLQAWRGSHIVITTIMFNFVASALMVYLLVNVLIAPGSMTPQSRGFGPSGQLPALAGSPLNLSIVLALACCVGVWLFLWRTPWGYALRAMGHNPEAALYAGTNLRSMTMVAMCLSGALAGFVGVNELMGVHHRLVLDFPAGYGFAGIAVALMGRNHPLGVALAALLFGALQQGGAELAFDVPAITREMVVVIQGLVILFSGALVNLPRPWLAAFRPRQAP</sequence>
<dbReference type="GO" id="GO:0005886">
    <property type="term" value="C:plasma membrane"/>
    <property type="evidence" value="ECO:0007669"/>
    <property type="project" value="UniProtKB-SubCell"/>
</dbReference>
<evidence type="ECO:0000256" key="1">
    <source>
        <dbReference type="ARBA" id="ARBA00004651"/>
    </source>
</evidence>
<evidence type="ECO:0000256" key="5">
    <source>
        <dbReference type="ARBA" id="ARBA00023136"/>
    </source>
</evidence>
<evidence type="ECO:0000256" key="2">
    <source>
        <dbReference type="ARBA" id="ARBA00022475"/>
    </source>
</evidence>
<evidence type="ECO:0000313" key="7">
    <source>
        <dbReference type="EMBL" id="SJZ87102.1"/>
    </source>
</evidence>
<dbReference type="PANTHER" id="PTHR47089:SF1">
    <property type="entry name" value="GUANOSINE ABC TRANSPORTER PERMEASE PROTEIN NUPP"/>
    <property type="match status" value="1"/>
</dbReference>
<feature type="transmembrane region" description="Helical" evidence="6">
    <location>
        <begin position="58"/>
        <end position="78"/>
    </location>
</feature>
<keyword evidence="8" id="KW-1185">Reference proteome</keyword>
<dbReference type="CDD" id="cd06580">
    <property type="entry name" value="TM_PBP1_transp_TpRbsC_like"/>
    <property type="match status" value="1"/>
</dbReference>
<keyword evidence="2" id="KW-1003">Cell membrane</keyword>
<dbReference type="AlphaFoldDB" id="A0A1T4P6N1"/>
<keyword evidence="3 6" id="KW-0812">Transmembrane</keyword>
<dbReference type="Proteomes" id="UP000190092">
    <property type="component" value="Unassembled WGS sequence"/>
</dbReference>
<feature type="transmembrane region" description="Helical" evidence="6">
    <location>
        <begin position="189"/>
        <end position="213"/>
    </location>
</feature>
<dbReference type="PANTHER" id="PTHR47089">
    <property type="entry name" value="ABC TRANSPORTER, PERMEASE PROTEIN"/>
    <property type="match status" value="1"/>
</dbReference>
<feature type="transmembrane region" description="Helical" evidence="6">
    <location>
        <begin position="323"/>
        <end position="341"/>
    </location>
</feature>
<feature type="transmembrane region" description="Helical" evidence="6">
    <location>
        <begin position="112"/>
        <end position="133"/>
    </location>
</feature>
<name>A0A1T4P6N1_9HYPH</name>
<feature type="transmembrane region" description="Helical" evidence="6">
    <location>
        <begin position="233"/>
        <end position="257"/>
    </location>
</feature>
<dbReference type="GO" id="GO:0022857">
    <property type="term" value="F:transmembrane transporter activity"/>
    <property type="evidence" value="ECO:0007669"/>
    <property type="project" value="InterPro"/>
</dbReference>
<dbReference type="RefSeq" id="WP_085934303.1">
    <property type="nucleotide sequence ID" value="NZ_FUWJ01000002.1"/>
</dbReference>
<dbReference type="InterPro" id="IPR001851">
    <property type="entry name" value="ABC_transp_permease"/>
</dbReference>
<protein>
    <submittedName>
        <fullName evidence="7">Nucleoside ABC transporter membrane protein</fullName>
    </submittedName>
</protein>
<organism evidence="7 8">
    <name type="scientific">Enhydrobacter aerosaccus</name>
    <dbReference type="NCBI Taxonomy" id="225324"/>
    <lineage>
        <taxon>Bacteria</taxon>
        <taxon>Pseudomonadati</taxon>
        <taxon>Pseudomonadota</taxon>
        <taxon>Alphaproteobacteria</taxon>
        <taxon>Hyphomicrobiales</taxon>
        <taxon>Enhydrobacter</taxon>
    </lineage>
</organism>
<feature type="transmembrane region" description="Helical" evidence="6">
    <location>
        <begin position="90"/>
        <end position="106"/>
    </location>
</feature>
<keyword evidence="4 6" id="KW-1133">Transmembrane helix</keyword>
<dbReference type="EMBL" id="FUWJ01000002">
    <property type="protein sequence ID" value="SJZ87102.1"/>
    <property type="molecule type" value="Genomic_DNA"/>
</dbReference>
<dbReference type="OrthoDB" id="45037at2"/>
<feature type="transmembrane region" description="Helical" evidence="6">
    <location>
        <begin position="145"/>
        <end position="169"/>
    </location>
</feature>
<evidence type="ECO:0000256" key="6">
    <source>
        <dbReference type="SAM" id="Phobius"/>
    </source>
</evidence>
<reference evidence="8" key="1">
    <citation type="submission" date="2017-02" db="EMBL/GenBank/DDBJ databases">
        <authorList>
            <person name="Varghese N."/>
            <person name="Submissions S."/>
        </authorList>
    </citation>
    <scope>NUCLEOTIDE SEQUENCE [LARGE SCALE GENOMIC DNA]</scope>
    <source>
        <strain evidence="8">ATCC 27094</strain>
    </source>
</reference>
<dbReference type="STRING" id="225324.SAMN02745126_02643"/>
<feature type="transmembrane region" description="Helical" evidence="6">
    <location>
        <begin position="12"/>
        <end position="38"/>
    </location>
</feature>
<evidence type="ECO:0000256" key="4">
    <source>
        <dbReference type="ARBA" id="ARBA00022989"/>
    </source>
</evidence>
<dbReference type="Pfam" id="PF02653">
    <property type="entry name" value="BPD_transp_2"/>
    <property type="match status" value="1"/>
</dbReference>
<proteinExistence type="predicted"/>
<evidence type="ECO:0000313" key="8">
    <source>
        <dbReference type="Proteomes" id="UP000190092"/>
    </source>
</evidence>
<evidence type="ECO:0000256" key="3">
    <source>
        <dbReference type="ARBA" id="ARBA00022692"/>
    </source>
</evidence>
<comment type="subcellular location">
    <subcellularLocation>
        <location evidence="1">Cell membrane</location>
        <topology evidence="1">Multi-pass membrane protein</topology>
    </subcellularLocation>
</comment>
<gene>
    <name evidence="7" type="ORF">SAMN02745126_02643</name>
</gene>
<accession>A0A1T4P6N1</accession>